<evidence type="ECO:0008006" key="3">
    <source>
        <dbReference type="Google" id="ProtNLM"/>
    </source>
</evidence>
<name>A0ABV6I6Q0_9RHOB</name>
<gene>
    <name evidence="1" type="ORF">ACFFII_12640</name>
</gene>
<dbReference type="Gene3D" id="3.20.20.80">
    <property type="entry name" value="Glycosidases"/>
    <property type="match status" value="1"/>
</dbReference>
<reference evidence="1 2" key="1">
    <citation type="submission" date="2024-09" db="EMBL/GenBank/DDBJ databases">
        <authorList>
            <person name="Sun Q."/>
            <person name="Mori K."/>
        </authorList>
    </citation>
    <scope>NUCLEOTIDE SEQUENCE [LARGE SCALE GENOMIC DNA]</scope>
    <source>
        <strain evidence="1 2">KCTC 22789</strain>
    </source>
</reference>
<dbReference type="InterPro" id="IPR017853">
    <property type="entry name" value="GH"/>
</dbReference>
<dbReference type="RefSeq" id="WP_377699232.1">
    <property type="nucleotide sequence ID" value="NZ_JBHLWE010000038.1"/>
</dbReference>
<proteinExistence type="predicted"/>
<organism evidence="1 2">
    <name type="scientific">Paracoccus niistensis</name>
    <dbReference type="NCBI Taxonomy" id="632935"/>
    <lineage>
        <taxon>Bacteria</taxon>
        <taxon>Pseudomonadati</taxon>
        <taxon>Pseudomonadota</taxon>
        <taxon>Alphaproteobacteria</taxon>
        <taxon>Rhodobacterales</taxon>
        <taxon>Paracoccaceae</taxon>
        <taxon>Paracoccus</taxon>
    </lineage>
</organism>
<evidence type="ECO:0000313" key="2">
    <source>
        <dbReference type="Proteomes" id="UP001589799"/>
    </source>
</evidence>
<dbReference type="SUPFAM" id="SSF51445">
    <property type="entry name" value="(Trans)glycosidases"/>
    <property type="match status" value="1"/>
</dbReference>
<accession>A0ABV6I6Q0</accession>
<comment type="caution">
    <text evidence="1">The sequence shown here is derived from an EMBL/GenBank/DDBJ whole genome shotgun (WGS) entry which is preliminary data.</text>
</comment>
<sequence length="286" mass="32118">MDGSTAHMTWAAQEVSGPPLLAGFECGRLHWNGHDLLHSTGHLPDGRMQHHYATAVAEGASGARDGLSWRHDVVERVRAVPDGFPVIWDFAHFDLPPRPAQHALACAMALPPNSWAIAVNEPSVGRRVSGIIRSRAVKAALRMMTTVAMLPDRPRFATCDPFHHLHPEVFRATDQLVASGLIEMVGINYYPHHAIEPLHHVLRVVADRWRLPVMITETGWHDGLHAAHRRFPHIHDRWGWLAHVRAEVERSGVPVAGICWYPWLDMPDWGDPHRGRWPCGWPGHQA</sequence>
<protein>
    <recommendedName>
        <fullName evidence="3">Arabinogalactan endo-beta-1,4-galactanase</fullName>
    </recommendedName>
</protein>
<keyword evidence="2" id="KW-1185">Reference proteome</keyword>
<evidence type="ECO:0000313" key="1">
    <source>
        <dbReference type="EMBL" id="MFC0341609.1"/>
    </source>
</evidence>
<dbReference type="Proteomes" id="UP001589799">
    <property type="component" value="Unassembled WGS sequence"/>
</dbReference>
<dbReference type="EMBL" id="JBHLWE010000038">
    <property type="protein sequence ID" value="MFC0341609.1"/>
    <property type="molecule type" value="Genomic_DNA"/>
</dbReference>